<sequence length="145" mass="16619">MTVWVVVSILALILSPLAWLRPSRNQSGRMALRMEARRMGLNMQLAPQQWPHWLPKEPPSPCAQYVQPRRKGRVDTWSYWQTTPGTWLNQWREPCTDPVHAEHLARLPDNVFKVEAGPQMVALYWGERGETAVLQDIAAVLKALA</sequence>
<protein>
    <submittedName>
        <fullName evidence="1">Uncharacterized protein</fullName>
    </submittedName>
</protein>
<organism evidence="1 2">
    <name type="scientific">Pseudomonas alkylphenolica</name>
    <dbReference type="NCBI Taxonomy" id="237609"/>
    <lineage>
        <taxon>Bacteria</taxon>
        <taxon>Pseudomonadati</taxon>
        <taxon>Pseudomonadota</taxon>
        <taxon>Gammaproteobacteria</taxon>
        <taxon>Pseudomonadales</taxon>
        <taxon>Pseudomonadaceae</taxon>
        <taxon>Pseudomonas</taxon>
    </lineage>
</organism>
<dbReference type="EMBL" id="CP009048">
    <property type="protein sequence ID" value="AIL60860.1"/>
    <property type="molecule type" value="Genomic_DNA"/>
</dbReference>
<dbReference type="RefSeq" id="WP_038608879.1">
    <property type="nucleotide sequence ID" value="NZ_CP009048.1"/>
</dbReference>
<proteinExistence type="predicted"/>
<evidence type="ECO:0000313" key="2">
    <source>
        <dbReference type="Proteomes" id="UP000028931"/>
    </source>
</evidence>
<accession>A0A077F921</accession>
<dbReference type="AlphaFoldDB" id="A0A077F921"/>
<dbReference type="Proteomes" id="UP000028931">
    <property type="component" value="Chromosome"/>
</dbReference>
<evidence type="ECO:0000313" key="1">
    <source>
        <dbReference type="EMBL" id="AIL60860.1"/>
    </source>
</evidence>
<dbReference type="OrthoDB" id="6988097at2"/>
<name>A0A077F921_9PSED</name>
<reference evidence="1 2" key="1">
    <citation type="submission" date="2014-07" db="EMBL/GenBank/DDBJ databases">
        <authorList>
            <person name="Lee K."/>
            <person name="Lim J.Y."/>
            <person name="Hwang I."/>
        </authorList>
    </citation>
    <scope>NUCLEOTIDE SEQUENCE [LARGE SCALE GENOMIC DNA]</scope>
    <source>
        <strain evidence="1 2">KL28</strain>
    </source>
</reference>
<dbReference type="HOGENOM" id="CLU_127104_0_0_6"/>
<gene>
    <name evidence="1" type="ORF">PSAKL28_16350</name>
</gene>
<dbReference type="KEGG" id="palk:PSAKL28_16350"/>
<dbReference type="eggNOG" id="ENOG5033B43">
    <property type="taxonomic scope" value="Bacteria"/>
</dbReference>